<gene>
    <name evidence="2" type="ORF">C7I84_22935</name>
</gene>
<comment type="caution">
    <text evidence="2">The sequence shown here is derived from an EMBL/GenBank/DDBJ whole genome shotgun (WGS) entry which is preliminary data.</text>
</comment>
<name>A0A2P7RZQ8_9HYPH</name>
<dbReference type="AlphaFoldDB" id="A0A2P7RZQ8"/>
<dbReference type="EMBL" id="PXYK01000026">
    <property type="protein sequence ID" value="PSJ55718.1"/>
    <property type="molecule type" value="Genomic_DNA"/>
</dbReference>
<dbReference type="Proteomes" id="UP000241229">
    <property type="component" value="Unassembled WGS sequence"/>
</dbReference>
<evidence type="ECO:0000313" key="3">
    <source>
        <dbReference type="Proteomes" id="UP000241229"/>
    </source>
</evidence>
<keyword evidence="1" id="KW-0472">Membrane</keyword>
<reference evidence="2 3" key="1">
    <citation type="submission" date="2018-03" db="EMBL/GenBank/DDBJ databases">
        <title>The draft genome of Mesorhizobium sp. 6GN-30.</title>
        <authorList>
            <person name="Liu L."/>
            <person name="Li L."/>
            <person name="Wang T."/>
            <person name="Zhang X."/>
            <person name="Liang L."/>
        </authorList>
    </citation>
    <scope>NUCLEOTIDE SEQUENCE [LARGE SCALE GENOMIC DNA]</scope>
    <source>
        <strain evidence="2 3">6GN30</strain>
    </source>
</reference>
<accession>A0A2P7RZQ8</accession>
<keyword evidence="1" id="KW-1133">Transmembrane helix</keyword>
<organism evidence="2 3">
    <name type="scientific">Kumtagia ephedrae</name>
    <dbReference type="NCBI Taxonomy" id="2116701"/>
    <lineage>
        <taxon>Bacteria</taxon>
        <taxon>Pseudomonadati</taxon>
        <taxon>Pseudomonadota</taxon>
        <taxon>Alphaproteobacteria</taxon>
        <taxon>Hyphomicrobiales</taxon>
        <taxon>Phyllobacteriaceae</taxon>
        <taxon>Kumtagia</taxon>
    </lineage>
</organism>
<feature type="transmembrane region" description="Helical" evidence="1">
    <location>
        <begin position="28"/>
        <end position="49"/>
    </location>
</feature>
<protein>
    <submittedName>
        <fullName evidence="2">Uncharacterized protein</fullName>
    </submittedName>
</protein>
<proteinExistence type="predicted"/>
<keyword evidence="1" id="KW-0812">Transmembrane</keyword>
<evidence type="ECO:0000256" key="1">
    <source>
        <dbReference type="SAM" id="Phobius"/>
    </source>
</evidence>
<sequence length="75" mass="7901">MLNAAAGSRSAAPADNGFLIRGECPMPVLRLAVVLLMALVFGILMSRLVGFDIDPLETRSTALTLCDSAGRRPCP</sequence>
<keyword evidence="3" id="KW-1185">Reference proteome</keyword>
<evidence type="ECO:0000313" key="2">
    <source>
        <dbReference type="EMBL" id="PSJ55718.1"/>
    </source>
</evidence>